<dbReference type="Proteomes" id="UP000054516">
    <property type="component" value="Unassembled WGS sequence"/>
</dbReference>
<dbReference type="EMBL" id="DF977519">
    <property type="protein sequence ID" value="GAW27132.1"/>
    <property type="molecule type" value="Genomic_DNA"/>
</dbReference>
<dbReference type="AlphaFoldDB" id="A0A1S8AB34"/>
<proteinExistence type="predicted"/>
<accession>A0A1S8AB34</accession>
<protein>
    <submittedName>
        <fullName evidence="1">Uncharacterized protein</fullName>
    </submittedName>
</protein>
<name>A0A1S8AB34_ROSNE</name>
<sequence>MGIPRGFELWLCKGKRRGHKPLHWMLMLKGQETEKGTWYRMTAENGVYELQILEDKGIRSQGISNSHFIGELEEKYRNRVKAACMRTKPRQSQEWTVAVLRDLEEKLLISQGIFFEGNFFKRNFVASSFVIASSFIVEGICSKGICSEGNFFKGNFVASSFVIASSFIVEGICSEGICSEGICIEGIFIQERRTQGLS</sequence>
<evidence type="ECO:0000313" key="2">
    <source>
        <dbReference type="Proteomes" id="UP000054516"/>
    </source>
</evidence>
<organism evidence="1">
    <name type="scientific">Rosellinia necatrix</name>
    <name type="common">White root-rot fungus</name>
    <dbReference type="NCBI Taxonomy" id="77044"/>
    <lineage>
        <taxon>Eukaryota</taxon>
        <taxon>Fungi</taxon>
        <taxon>Dikarya</taxon>
        <taxon>Ascomycota</taxon>
        <taxon>Pezizomycotina</taxon>
        <taxon>Sordariomycetes</taxon>
        <taxon>Xylariomycetidae</taxon>
        <taxon>Xylariales</taxon>
        <taxon>Xylariaceae</taxon>
        <taxon>Rosellinia</taxon>
    </lineage>
</organism>
<gene>
    <name evidence="1" type="ORF">SAMD00023353_7400040</name>
</gene>
<dbReference type="OrthoDB" id="5296964at2759"/>
<reference evidence="1" key="1">
    <citation type="submission" date="2016-03" db="EMBL/GenBank/DDBJ databases">
        <title>Draft genome sequence of Rosellinia necatrix.</title>
        <authorList>
            <person name="Kanematsu S."/>
        </authorList>
    </citation>
    <scope>NUCLEOTIDE SEQUENCE [LARGE SCALE GENOMIC DNA]</scope>
    <source>
        <strain evidence="1">W97</strain>
    </source>
</reference>
<keyword evidence="2" id="KW-1185">Reference proteome</keyword>
<dbReference type="STRING" id="77044.A0A1S8AB34"/>
<evidence type="ECO:0000313" key="1">
    <source>
        <dbReference type="EMBL" id="GAW27132.1"/>
    </source>
</evidence>